<sequence length="135" mass="14662">MDAGLAWLAASGLEADGAWGVPPVFGPGDGNLANYLWDGRRVRIVDFEESGRSDRAFELAEITEHVGSWVDGPLDVPAFLDRFDLSPVEAARLRECRRLVALVWLFLLAADDPDHPGNPPGTAERQAGRVLDLLA</sequence>
<dbReference type="GO" id="GO:0016740">
    <property type="term" value="F:transferase activity"/>
    <property type="evidence" value="ECO:0007669"/>
    <property type="project" value="UniProtKB-KW"/>
</dbReference>
<proteinExistence type="predicted"/>
<comment type="caution">
    <text evidence="1">The sequence shown here is derived from an EMBL/GenBank/DDBJ whole genome shotgun (WGS) entry which is preliminary data.</text>
</comment>
<keyword evidence="2" id="KW-1185">Reference proteome</keyword>
<dbReference type="AlphaFoldDB" id="A0A124I5K6"/>
<evidence type="ECO:0000313" key="1">
    <source>
        <dbReference type="EMBL" id="KUN90239.1"/>
    </source>
</evidence>
<name>A0A124I5K6_9ACTN</name>
<reference evidence="1 2" key="1">
    <citation type="submission" date="2015-10" db="EMBL/GenBank/DDBJ databases">
        <title>Draft genome sequence of Streptomyces bungoensis DSM 41781, type strain for the species Streptomyces bungoensis.</title>
        <authorList>
            <person name="Ruckert C."/>
            <person name="Winkler A."/>
            <person name="Kalinowski J."/>
            <person name="Kampfer P."/>
            <person name="Glaeser S."/>
        </authorList>
    </citation>
    <scope>NUCLEOTIDE SEQUENCE [LARGE SCALE GENOMIC DNA]</scope>
    <source>
        <strain evidence="1 2">DSM 41781</strain>
    </source>
</reference>
<keyword evidence="1" id="KW-0808">Transferase</keyword>
<dbReference type="InterPro" id="IPR011009">
    <property type="entry name" value="Kinase-like_dom_sf"/>
</dbReference>
<dbReference type="SUPFAM" id="SSF56112">
    <property type="entry name" value="Protein kinase-like (PK-like)"/>
    <property type="match status" value="1"/>
</dbReference>
<dbReference type="EMBL" id="LMWX01000002">
    <property type="protein sequence ID" value="KUN90239.1"/>
    <property type="molecule type" value="Genomic_DNA"/>
</dbReference>
<evidence type="ECO:0000313" key="2">
    <source>
        <dbReference type="Proteomes" id="UP000053024"/>
    </source>
</evidence>
<accession>A0A124I5K6</accession>
<dbReference type="STRING" id="285568.AQJ66_00985"/>
<dbReference type="Proteomes" id="UP000053024">
    <property type="component" value="Unassembled WGS sequence"/>
</dbReference>
<dbReference type="Gene3D" id="3.90.1200.10">
    <property type="match status" value="1"/>
</dbReference>
<protein>
    <submittedName>
        <fullName evidence="1">Aminoglycoside phosphotransferase</fullName>
    </submittedName>
</protein>
<gene>
    <name evidence="1" type="ORF">AQJ66_00985</name>
</gene>
<organism evidence="1 2">
    <name type="scientific">Streptomyces bungoensis</name>
    <dbReference type="NCBI Taxonomy" id="285568"/>
    <lineage>
        <taxon>Bacteria</taxon>
        <taxon>Bacillati</taxon>
        <taxon>Actinomycetota</taxon>
        <taxon>Actinomycetes</taxon>
        <taxon>Kitasatosporales</taxon>
        <taxon>Streptomycetaceae</taxon>
        <taxon>Streptomyces</taxon>
    </lineage>
</organism>